<reference evidence="3 4" key="1">
    <citation type="submission" date="2015-01" db="EMBL/GenBank/DDBJ databases">
        <title>Evolution of Trichinella species and genotypes.</title>
        <authorList>
            <person name="Korhonen P.K."/>
            <person name="Edoardo P."/>
            <person name="Giuseppe L.R."/>
            <person name="Gasser R.B."/>
        </authorList>
    </citation>
    <scope>NUCLEOTIDE SEQUENCE [LARGE SCALE GENOMIC DNA]</scope>
    <source>
        <strain evidence="1">ISS13</strain>
        <strain evidence="2">ISS588</strain>
    </source>
</reference>
<proteinExistence type="predicted"/>
<dbReference type="AlphaFoldDB" id="A0A0V1JHP0"/>
<sequence>MTYTLSCCLHRIPRDNNNNNNNIGVQDGNQTLSLLSLLTAILISRYCIYLPKVNAGLAMC</sequence>
<dbReference type="Proteomes" id="UP000054805">
    <property type="component" value="Unassembled WGS sequence"/>
</dbReference>
<name>A0A0V1JHP0_TRIPS</name>
<keyword evidence="4" id="KW-1185">Reference proteome</keyword>
<accession>A0A0V1JHP0</accession>
<organism evidence="2 4">
    <name type="scientific">Trichinella pseudospiralis</name>
    <name type="common">Parasitic roundworm</name>
    <dbReference type="NCBI Taxonomy" id="6337"/>
    <lineage>
        <taxon>Eukaryota</taxon>
        <taxon>Metazoa</taxon>
        <taxon>Ecdysozoa</taxon>
        <taxon>Nematoda</taxon>
        <taxon>Enoplea</taxon>
        <taxon>Dorylaimia</taxon>
        <taxon>Trichinellida</taxon>
        <taxon>Trichinellidae</taxon>
        <taxon>Trichinella</taxon>
    </lineage>
</organism>
<dbReference type="EMBL" id="JYDR01000009">
    <property type="protein sequence ID" value="KRY76968.1"/>
    <property type="molecule type" value="Genomic_DNA"/>
</dbReference>
<protein>
    <submittedName>
        <fullName evidence="2">Uncharacterized protein</fullName>
    </submittedName>
</protein>
<evidence type="ECO:0000313" key="3">
    <source>
        <dbReference type="Proteomes" id="UP000054632"/>
    </source>
</evidence>
<dbReference type="Proteomes" id="UP000054632">
    <property type="component" value="Unassembled WGS sequence"/>
</dbReference>
<evidence type="ECO:0000313" key="2">
    <source>
        <dbReference type="EMBL" id="KRZ34463.1"/>
    </source>
</evidence>
<evidence type="ECO:0000313" key="1">
    <source>
        <dbReference type="EMBL" id="KRY76968.1"/>
    </source>
</evidence>
<dbReference type="EMBL" id="JYDS01000003">
    <property type="protein sequence ID" value="KRZ34463.1"/>
    <property type="molecule type" value="Genomic_DNA"/>
</dbReference>
<gene>
    <name evidence="1" type="ORF">T4A_3862</name>
    <name evidence="2" type="ORF">T4B_12010</name>
</gene>
<comment type="caution">
    <text evidence="2">The sequence shown here is derived from an EMBL/GenBank/DDBJ whole genome shotgun (WGS) entry which is preliminary data.</text>
</comment>
<evidence type="ECO:0000313" key="4">
    <source>
        <dbReference type="Proteomes" id="UP000054805"/>
    </source>
</evidence>